<protein>
    <submittedName>
        <fullName evidence="1">UDP-Glycosyltransferase/glycogen phosphorylase</fullName>
    </submittedName>
</protein>
<reference evidence="1 2" key="1">
    <citation type="submission" date="2013-04" db="EMBL/GenBank/DDBJ databases">
        <title>Zunongwangia sp. 22II14-10F7 Genome Sequencing.</title>
        <authorList>
            <person name="Lai Q."/>
            <person name="Shao Z."/>
        </authorList>
    </citation>
    <scope>NUCLEOTIDE SEQUENCE [LARGE SCALE GENOMIC DNA]</scope>
    <source>
        <strain evidence="1 2">22II14-10F7</strain>
    </source>
</reference>
<dbReference type="EMBL" id="ARYN01000001">
    <property type="protein sequence ID" value="ORL47432.1"/>
    <property type="molecule type" value="Genomic_DNA"/>
</dbReference>
<sequence length="461" mass="53626">MSKKILILLPDGVGLRNFAFTNFTNLGKEKGWDITFWNQTPFELSKIGLNELKLEGKPHFLTDLYKRAKIEAELDHFTTKFNESVYQEYKFPPNLNSLKAKLKWKVVQFLAKKYSGEKKLIKLREKFANIERGKTLYKKCIETLQNEQPDVVFCTNQRPVNALAPLLAAKDLGIPTATFIFSWDNLPKATKVVKTDYYFVWSDFMASELIKYYSEISEKQIKVTGTPQFEPHFTQGLADSKSIFYKKYNLDAERQYLCYSGDDITTAPHDELYLRDVAKAVRNLNNSGKNIGIIFRKCPVDFSDRYDRFLEEYKNEIVSIDPLWKQQGSQWNAILPTKEDLALQTSIIANTFMVINVASSMIFDFVSYKKPCGYINYNPDLTNLKKDTRSIYKYIHFRSKPSEKVAYWINSESDIESIILKSLEKDTIETIEQASEWFRKINKHPANESSERIWKALNEIS</sequence>
<dbReference type="OrthoDB" id="913551at2"/>
<accession>A0A1Y1T9R9</accession>
<dbReference type="AlphaFoldDB" id="A0A1Y1T9R9"/>
<proteinExistence type="predicted"/>
<name>A0A1Y1T9R9_9FLAO</name>
<comment type="caution">
    <text evidence="1">The sequence shown here is derived from an EMBL/GenBank/DDBJ whole genome shotgun (WGS) entry which is preliminary data.</text>
</comment>
<keyword evidence="1" id="KW-0808">Transferase</keyword>
<dbReference type="STRING" id="1185767.IIF7_01685"/>
<organism evidence="1 2">
    <name type="scientific">Zunongwangia atlantica 22II14-10F7</name>
    <dbReference type="NCBI Taxonomy" id="1185767"/>
    <lineage>
        <taxon>Bacteria</taxon>
        <taxon>Pseudomonadati</taxon>
        <taxon>Bacteroidota</taxon>
        <taxon>Flavobacteriia</taxon>
        <taxon>Flavobacteriales</taxon>
        <taxon>Flavobacteriaceae</taxon>
        <taxon>Zunongwangia</taxon>
    </lineage>
</organism>
<dbReference type="SUPFAM" id="SSF53756">
    <property type="entry name" value="UDP-Glycosyltransferase/glycogen phosphorylase"/>
    <property type="match status" value="1"/>
</dbReference>
<evidence type="ECO:0000313" key="1">
    <source>
        <dbReference type="EMBL" id="ORL47432.1"/>
    </source>
</evidence>
<gene>
    <name evidence="1" type="ORF">IIF7_01685</name>
</gene>
<evidence type="ECO:0000313" key="2">
    <source>
        <dbReference type="Proteomes" id="UP000192746"/>
    </source>
</evidence>
<keyword evidence="2" id="KW-1185">Reference proteome</keyword>
<dbReference type="RefSeq" id="WP_084839920.1">
    <property type="nucleotide sequence ID" value="NZ_ARYN01000001.1"/>
</dbReference>
<dbReference type="GO" id="GO:0016740">
    <property type="term" value="F:transferase activity"/>
    <property type="evidence" value="ECO:0007669"/>
    <property type="project" value="UniProtKB-KW"/>
</dbReference>
<dbReference type="Proteomes" id="UP000192746">
    <property type="component" value="Unassembled WGS sequence"/>
</dbReference>